<feature type="compositionally biased region" description="Pro residues" evidence="1">
    <location>
        <begin position="167"/>
        <end position="181"/>
    </location>
</feature>
<protein>
    <recommendedName>
        <fullName evidence="4">Centrosomal protein of 19 kDa</fullName>
    </recommendedName>
</protein>
<dbReference type="EMBL" id="CAXAMM010039629">
    <property type="protein sequence ID" value="CAK9087859.1"/>
    <property type="molecule type" value="Genomic_DNA"/>
</dbReference>
<keyword evidence="3" id="KW-1185">Reference proteome</keyword>
<reference evidence="2 3" key="1">
    <citation type="submission" date="2024-02" db="EMBL/GenBank/DDBJ databases">
        <authorList>
            <person name="Chen Y."/>
            <person name="Shah S."/>
            <person name="Dougan E. K."/>
            <person name="Thang M."/>
            <person name="Chan C."/>
        </authorList>
    </citation>
    <scope>NUCLEOTIDE SEQUENCE [LARGE SCALE GENOMIC DNA]</scope>
</reference>
<gene>
    <name evidence="2" type="ORF">SCF082_LOCUS41523</name>
</gene>
<evidence type="ECO:0000313" key="3">
    <source>
        <dbReference type="Proteomes" id="UP001642464"/>
    </source>
</evidence>
<feature type="compositionally biased region" description="Basic and acidic residues" evidence="1">
    <location>
        <begin position="139"/>
        <end position="160"/>
    </location>
</feature>
<organism evidence="2 3">
    <name type="scientific">Durusdinium trenchii</name>
    <dbReference type="NCBI Taxonomy" id="1381693"/>
    <lineage>
        <taxon>Eukaryota</taxon>
        <taxon>Sar</taxon>
        <taxon>Alveolata</taxon>
        <taxon>Dinophyceae</taxon>
        <taxon>Suessiales</taxon>
        <taxon>Symbiodiniaceae</taxon>
        <taxon>Durusdinium</taxon>
    </lineage>
</organism>
<dbReference type="Proteomes" id="UP001642464">
    <property type="component" value="Unassembled WGS sequence"/>
</dbReference>
<comment type="caution">
    <text evidence="2">The sequence shown here is derived from an EMBL/GenBank/DDBJ whole genome shotgun (WGS) entry which is preliminary data.</text>
</comment>
<evidence type="ECO:0000256" key="1">
    <source>
        <dbReference type="SAM" id="MobiDB-lite"/>
    </source>
</evidence>
<sequence>MATSGVTLPMTLEVFDIFLTFQSRTSSASADIQALVGYDEPGNEAQFCPVRVLGLPLKRTHRVRTLPGFHLMSLDAGKEAMAQGSYEAFSQRFKCEGLEHLHPEDRVFVCPQDNKAFLNQMSMRYHQYIRHELEERKVERKRLQQRAEERRARGERRPEATLRPVPATMPPATTPSTPITPTPAGDRTKETLEVSTMPVSEVRRSGPPVSVPKRKNAESADPRLSQAPLPTPPAVPPASKAVAPAESMVPEEDLYGNIGDDDAKKQKTGSSYASAMTAMLKGDFDEDEF</sequence>
<evidence type="ECO:0008006" key="4">
    <source>
        <dbReference type="Google" id="ProtNLM"/>
    </source>
</evidence>
<evidence type="ECO:0000313" key="2">
    <source>
        <dbReference type="EMBL" id="CAK9087859.1"/>
    </source>
</evidence>
<accession>A0ABP0QIT0</accession>
<name>A0ABP0QIT0_9DINO</name>
<feature type="region of interest" description="Disordered" evidence="1">
    <location>
        <begin position="139"/>
        <end position="271"/>
    </location>
</feature>
<proteinExistence type="predicted"/>